<accession>A0AA37XHH4</accession>
<evidence type="ECO:0000313" key="4">
    <source>
        <dbReference type="Proteomes" id="UP001157161"/>
    </source>
</evidence>
<organism evidence="3 4">
    <name type="scientific">Litorihabitans aurantiacus</name>
    <dbReference type="NCBI Taxonomy" id="1930061"/>
    <lineage>
        <taxon>Bacteria</taxon>
        <taxon>Bacillati</taxon>
        <taxon>Actinomycetota</taxon>
        <taxon>Actinomycetes</taxon>
        <taxon>Micrococcales</taxon>
        <taxon>Beutenbergiaceae</taxon>
        <taxon>Litorihabitans</taxon>
    </lineage>
</organism>
<dbReference type="EMBL" id="BSUM01000001">
    <property type="protein sequence ID" value="GMA33224.1"/>
    <property type="molecule type" value="Genomic_DNA"/>
</dbReference>
<reference evidence="3" key="1">
    <citation type="journal article" date="2014" name="Int. J. Syst. Evol. Microbiol.">
        <title>Complete genome sequence of Corynebacterium casei LMG S-19264T (=DSM 44701T), isolated from a smear-ripened cheese.</title>
        <authorList>
            <consortium name="US DOE Joint Genome Institute (JGI-PGF)"/>
            <person name="Walter F."/>
            <person name="Albersmeier A."/>
            <person name="Kalinowski J."/>
            <person name="Ruckert C."/>
        </authorList>
    </citation>
    <scope>NUCLEOTIDE SEQUENCE</scope>
    <source>
        <strain evidence="3">NBRC 112290</strain>
    </source>
</reference>
<gene>
    <name evidence="3" type="ORF">GCM10025875_32160</name>
</gene>
<dbReference type="Proteomes" id="UP001157161">
    <property type="component" value="Unassembled WGS sequence"/>
</dbReference>
<evidence type="ECO:0000313" key="3">
    <source>
        <dbReference type="EMBL" id="GMA33224.1"/>
    </source>
</evidence>
<protein>
    <recommendedName>
        <fullName evidence="5">LPXTG cell wall anchor domain-containing protein</fullName>
    </recommendedName>
</protein>
<keyword evidence="4" id="KW-1185">Reference proteome</keyword>
<name>A0AA37XHH4_9MICO</name>
<evidence type="ECO:0000256" key="2">
    <source>
        <dbReference type="SAM" id="SignalP"/>
    </source>
</evidence>
<feature type="transmembrane region" description="Helical" evidence="1">
    <location>
        <begin position="206"/>
        <end position="224"/>
    </location>
</feature>
<feature type="signal peptide" evidence="2">
    <location>
        <begin position="1"/>
        <end position="25"/>
    </location>
</feature>
<dbReference type="AlphaFoldDB" id="A0AA37XHH4"/>
<evidence type="ECO:0000256" key="1">
    <source>
        <dbReference type="SAM" id="Phobius"/>
    </source>
</evidence>
<feature type="chain" id="PRO_5041460150" description="LPXTG cell wall anchor domain-containing protein" evidence="2">
    <location>
        <begin position="26"/>
        <end position="235"/>
    </location>
</feature>
<proteinExistence type="predicted"/>
<sequence>MRILRSGAELALALVLVAAAAPAVAAQPTTATAAPEFMTTAPEGYGRSNVPDDLLMFTAAAAELDVTFVWDEPSGHIQVVLGPDQSDEQVLAVAGEQGVADRVTVVRADYELSDLTALASQLVASGQASWAAPAPDHSGVDIGVRDAGATPFGTEPAPGPGTNGIPVRVVDVGEVVAISGGQEEPFDVVAEGGEARDEEPGSSGTLTWVAAAAAVLVAGGFLVMRHRRRSDRTTG</sequence>
<keyword evidence="1" id="KW-0472">Membrane</keyword>
<reference evidence="3" key="2">
    <citation type="submission" date="2023-02" db="EMBL/GenBank/DDBJ databases">
        <authorList>
            <person name="Sun Q."/>
            <person name="Mori K."/>
        </authorList>
    </citation>
    <scope>NUCLEOTIDE SEQUENCE</scope>
    <source>
        <strain evidence="3">NBRC 112290</strain>
    </source>
</reference>
<dbReference type="RefSeq" id="WP_284251899.1">
    <property type="nucleotide sequence ID" value="NZ_BSUM01000001.1"/>
</dbReference>
<keyword evidence="2" id="KW-0732">Signal</keyword>
<keyword evidence="1" id="KW-0812">Transmembrane</keyword>
<evidence type="ECO:0008006" key="5">
    <source>
        <dbReference type="Google" id="ProtNLM"/>
    </source>
</evidence>
<comment type="caution">
    <text evidence="3">The sequence shown here is derived from an EMBL/GenBank/DDBJ whole genome shotgun (WGS) entry which is preliminary data.</text>
</comment>
<keyword evidence="1" id="KW-1133">Transmembrane helix</keyword>